<feature type="region of interest" description="Disordered" evidence="1">
    <location>
        <begin position="14"/>
        <end position="57"/>
    </location>
</feature>
<feature type="compositionally biased region" description="Polar residues" evidence="1">
    <location>
        <begin position="452"/>
        <end position="472"/>
    </location>
</feature>
<dbReference type="RefSeq" id="XP_067820580.1">
    <property type="nucleotide sequence ID" value="XM_067966996.1"/>
</dbReference>
<dbReference type="OrthoDB" id="125795at2759"/>
<dbReference type="AlphaFoldDB" id="A0A976FR30"/>
<feature type="region of interest" description="Disordered" evidence="1">
    <location>
        <begin position="311"/>
        <end position="475"/>
    </location>
</feature>
<comment type="caution">
    <text evidence="2">The sequence shown here is derived from an EMBL/GenBank/DDBJ whole genome shotgun (WGS) entry which is preliminary data.</text>
</comment>
<organism evidence="2 3">
    <name type="scientific">Bremia lactucae</name>
    <name type="common">Lettuce downy mildew</name>
    <dbReference type="NCBI Taxonomy" id="4779"/>
    <lineage>
        <taxon>Eukaryota</taxon>
        <taxon>Sar</taxon>
        <taxon>Stramenopiles</taxon>
        <taxon>Oomycota</taxon>
        <taxon>Peronosporomycetes</taxon>
        <taxon>Peronosporales</taxon>
        <taxon>Peronosporaceae</taxon>
        <taxon>Bremia</taxon>
    </lineage>
</organism>
<keyword evidence="3" id="KW-1185">Reference proteome</keyword>
<feature type="compositionally biased region" description="Basic residues" evidence="1">
    <location>
        <begin position="43"/>
        <end position="52"/>
    </location>
</feature>
<dbReference type="Proteomes" id="UP000294530">
    <property type="component" value="Unassembled WGS sequence"/>
</dbReference>
<gene>
    <name evidence="2" type="ORF">CCR75_008949</name>
</gene>
<reference evidence="2 3" key="1">
    <citation type="journal article" date="2021" name="Genome Biol.">
        <title>AFLAP: assembly-free linkage analysis pipeline using k-mers from genome sequencing data.</title>
        <authorList>
            <person name="Fletcher K."/>
            <person name="Zhang L."/>
            <person name="Gil J."/>
            <person name="Han R."/>
            <person name="Cavanaugh K."/>
            <person name="Michelmore R."/>
        </authorList>
    </citation>
    <scope>NUCLEOTIDE SEQUENCE [LARGE SCALE GENOMIC DNA]</scope>
    <source>
        <strain evidence="2 3">SF5</strain>
    </source>
</reference>
<feature type="region of interest" description="Disordered" evidence="1">
    <location>
        <begin position="183"/>
        <end position="205"/>
    </location>
</feature>
<dbReference type="GeneID" id="94352667"/>
<feature type="compositionally biased region" description="Basic and acidic residues" evidence="1">
    <location>
        <begin position="16"/>
        <end position="31"/>
    </location>
</feature>
<evidence type="ECO:0000313" key="3">
    <source>
        <dbReference type="Proteomes" id="UP000294530"/>
    </source>
</evidence>
<accession>A0A976FR30</accession>
<feature type="region of interest" description="Disordered" evidence="1">
    <location>
        <begin position="242"/>
        <end position="270"/>
    </location>
</feature>
<feature type="compositionally biased region" description="Low complexity" evidence="1">
    <location>
        <begin position="424"/>
        <end position="444"/>
    </location>
</feature>
<protein>
    <submittedName>
        <fullName evidence="2">Uncharacterized protein</fullName>
    </submittedName>
</protein>
<dbReference type="KEGG" id="blac:94352667"/>
<feature type="compositionally biased region" description="Basic and acidic residues" evidence="1">
    <location>
        <begin position="335"/>
        <end position="354"/>
    </location>
</feature>
<evidence type="ECO:0000256" key="1">
    <source>
        <dbReference type="SAM" id="MobiDB-lite"/>
    </source>
</evidence>
<sequence length="487" mass="52993">MSREERKMAQIVATIERMEQETRASEDDSSRTQEAPYSAKQGLRGKKGKKGKLLGGKVKAGKKTKAAAVVAGARTQFECKMTPQKRWIQLWSAQMEHASNLLEAPCDARKARSHSAAVAESSGVSVDNATVCASPARTSLVEPEVGILKSFDKTNAMPSVGQIPVTMRLGEYEPPFSECVRKVSKLQQPSENREAEVPQANPSTKSVTFSKELIAPKALCATVTSSSELRVKTPKIIELSHLSPPVERSSPTITSSISPSAKVKDSGLQNSNTASAAATAAKFSPTISEHERFVTTKKDFSRLTPLLRLEENSSSRSVDRGSESDRMSSSGGTDLVRKRGLERVESSMSEDAKRRAERRRKRKSNWDVGDPRKGGNPIADPPLSAAAAAANQQSFAKYPSSRPSWRPPLSTLDIKPSLQCPQRSSTSHINTSSTTSRKSSFHSLSQDRSRSTGRLSVRHSSSVNPSDTQSSGCEGRNIYDTRLMCRK</sequence>
<feature type="compositionally biased region" description="Low complexity" evidence="1">
    <location>
        <begin position="249"/>
        <end position="260"/>
    </location>
</feature>
<proteinExistence type="predicted"/>
<evidence type="ECO:0000313" key="2">
    <source>
        <dbReference type="EMBL" id="TDH71081.1"/>
    </source>
</evidence>
<feature type="compositionally biased region" description="Low complexity" evidence="1">
    <location>
        <begin position="399"/>
        <end position="410"/>
    </location>
</feature>
<feature type="compositionally biased region" description="Basic and acidic residues" evidence="1">
    <location>
        <begin position="311"/>
        <end position="326"/>
    </location>
</feature>
<name>A0A976FR30_BRELC</name>
<dbReference type="EMBL" id="SHOA02000062">
    <property type="protein sequence ID" value="TDH71081.1"/>
    <property type="molecule type" value="Genomic_DNA"/>
</dbReference>